<dbReference type="SUPFAM" id="SSF63829">
    <property type="entry name" value="Calcium-dependent phosphotriesterase"/>
    <property type="match status" value="1"/>
</dbReference>
<evidence type="ECO:0000313" key="4">
    <source>
        <dbReference type="EMBL" id="CZR53055.1"/>
    </source>
</evidence>
<proteinExistence type="predicted"/>
<organism evidence="4 5">
    <name type="scientific">Phialocephala subalpina</name>
    <dbReference type="NCBI Taxonomy" id="576137"/>
    <lineage>
        <taxon>Eukaryota</taxon>
        <taxon>Fungi</taxon>
        <taxon>Dikarya</taxon>
        <taxon>Ascomycota</taxon>
        <taxon>Pezizomycotina</taxon>
        <taxon>Leotiomycetes</taxon>
        <taxon>Helotiales</taxon>
        <taxon>Mollisiaceae</taxon>
        <taxon>Phialocephala</taxon>
        <taxon>Phialocephala fortinii species complex</taxon>
    </lineage>
</organism>
<dbReference type="PANTHER" id="PTHR37957:SF1">
    <property type="entry name" value="PHYTASE-LIKE DOMAIN-CONTAINING PROTEIN"/>
    <property type="match status" value="1"/>
</dbReference>
<evidence type="ECO:0000256" key="2">
    <source>
        <dbReference type="SAM" id="SignalP"/>
    </source>
</evidence>
<feature type="domain" description="Phytase-like" evidence="3">
    <location>
        <begin position="78"/>
        <end position="429"/>
    </location>
</feature>
<keyword evidence="2" id="KW-0732">Signal</keyword>
<name>A0A1L7WJV6_9HELO</name>
<dbReference type="InterPro" id="IPR027372">
    <property type="entry name" value="Phytase-like_dom"/>
</dbReference>
<keyword evidence="5" id="KW-1185">Reference proteome</keyword>
<feature type="signal peptide" evidence="2">
    <location>
        <begin position="1"/>
        <end position="18"/>
    </location>
</feature>
<dbReference type="STRING" id="576137.A0A1L7WJV6"/>
<reference evidence="4 5" key="1">
    <citation type="submission" date="2016-03" db="EMBL/GenBank/DDBJ databases">
        <authorList>
            <person name="Ploux O."/>
        </authorList>
    </citation>
    <scope>NUCLEOTIDE SEQUENCE [LARGE SCALE GENOMIC DNA]</scope>
    <source>
        <strain evidence="4 5">UAMH 11012</strain>
    </source>
</reference>
<accession>A0A1L7WJV6</accession>
<evidence type="ECO:0000259" key="3">
    <source>
        <dbReference type="Pfam" id="PF13449"/>
    </source>
</evidence>
<dbReference type="AlphaFoldDB" id="A0A1L7WJV6"/>
<gene>
    <name evidence="4" type="ORF">PAC_02933</name>
</gene>
<dbReference type="PANTHER" id="PTHR37957">
    <property type="entry name" value="BLR7070 PROTEIN"/>
    <property type="match status" value="1"/>
</dbReference>
<dbReference type="Pfam" id="PF13449">
    <property type="entry name" value="Phytase-like"/>
    <property type="match status" value="1"/>
</dbReference>
<feature type="chain" id="PRO_5012747189" description="Phytase-like domain-containing protein" evidence="2">
    <location>
        <begin position="19"/>
        <end position="560"/>
    </location>
</feature>
<dbReference type="EMBL" id="FJOG01000003">
    <property type="protein sequence ID" value="CZR53055.1"/>
    <property type="molecule type" value="Genomic_DNA"/>
</dbReference>
<sequence length="560" mass="60953">MFLSRLATVAGLACVTAGQVVNQTSCNDKNYTYQELAGYGLISGNARDEYGDTIGGIGSAIALDRSQWKKLSNGSYNGVLWALPDRGWIARFHLLWDMIRRQGFKKSTHFTDRHTPSPSNRKLIRSNGRNTEGTLNFQPRVHKFDILFTPQPNATVASPSGNNLFFTYKETIRFLGPDGTPCTGLDADGTGHISFPGFPDLPVATYQGDGFGNDGPGGKRIPIDSEGLVLTPDGSFWVSDEYGPYIYRFNPAGLMIGAIRPPDAIIPMRNGTESFSADSPTFYASKGAGDDVTPADNPTGRDNNHGFEGLAVTGDGNTLYVLLQAAANQEGGLNKQTERYARLVKYDITIPSAPRYAREFVVPLPLYNDPTAKASKNPKVAAQSEIFHIQDGQFFILARDSGAGHGQSVSLSVYRHIDIFDISTATDIKGTTYDCANCSIASDAGVLKTGITPATYCSFIDFNVNSQLNRFGVQNGGAQDASLLNEKWESIGLVPVDGLVGDDDEWFVFSLSDNDFITQDGYLESGEFRYADGSGFNLDNQALVFKIHLPDHSRPFDRDP</sequence>
<protein>
    <recommendedName>
        <fullName evidence="3">Phytase-like domain-containing protein</fullName>
    </recommendedName>
</protein>
<feature type="region of interest" description="Disordered" evidence="1">
    <location>
        <begin position="108"/>
        <end position="134"/>
    </location>
</feature>
<evidence type="ECO:0000256" key="1">
    <source>
        <dbReference type="SAM" id="MobiDB-lite"/>
    </source>
</evidence>
<dbReference type="Proteomes" id="UP000184330">
    <property type="component" value="Unassembled WGS sequence"/>
</dbReference>
<dbReference type="OrthoDB" id="425936at2759"/>
<evidence type="ECO:0000313" key="5">
    <source>
        <dbReference type="Proteomes" id="UP000184330"/>
    </source>
</evidence>